<organism evidence="1">
    <name type="scientific">Arundo donax</name>
    <name type="common">Giant reed</name>
    <name type="synonym">Donax arundinaceus</name>
    <dbReference type="NCBI Taxonomy" id="35708"/>
    <lineage>
        <taxon>Eukaryota</taxon>
        <taxon>Viridiplantae</taxon>
        <taxon>Streptophyta</taxon>
        <taxon>Embryophyta</taxon>
        <taxon>Tracheophyta</taxon>
        <taxon>Spermatophyta</taxon>
        <taxon>Magnoliopsida</taxon>
        <taxon>Liliopsida</taxon>
        <taxon>Poales</taxon>
        <taxon>Poaceae</taxon>
        <taxon>PACMAD clade</taxon>
        <taxon>Arundinoideae</taxon>
        <taxon>Arundineae</taxon>
        <taxon>Arundo</taxon>
    </lineage>
</organism>
<accession>A0A0A8Y3D3</accession>
<reference evidence="1" key="1">
    <citation type="submission" date="2014-09" db="EMBL/GenBank/DDBJ databases">
        <authorList>
            <person name="Magalhaes I.L.F."/>
            <person name="Oliveira U."/>
            <person name="Santos F.R."/>
            <person name="Vidigal T.H.D.A."/>
            <person name="Brescovit A.D."/>
            <person name="Santos A.J."/>
        </authorList>
    </citation>
    <scope>NUCLEOTIDE SEQUENCE</scope>
    <source>
        <tissue evidence="1">Shoot tissue taken approximately 20 cm above the soil surface</tissue>
    </source>
</reference>
<dbReference type="EMBL" id="GBRH01278100">
    <property type="protein sequence ID" value="JAD19795.1"/>
    <property type="molecule type" value="Transcribed_RNA"/>
</dbReference>
<proteinExistence type="predicted"/>
<evidence type="ECO:0000313" key="1">
    <source>
        <dbReference type="EMBL" id="JAD19795.1"/>
    </source>
</evidence>
<reference evidence="1" key="2">
    <citation type="journal article" date="2015" name="Data Brief">
        <title>Shoot transcriptome of the giant reed, Arundo donax.</title>
        <authorList>
            <person name="Barrero R.A."/>
            <person name="Guerrero F.D."/>
            <person name="Moolhuijzen P."/>
            <person name="Goolsby J.A."/>
            <person name="Tidwell J."/>
            <person name="Bellgard S.E."/>
            <person name="Bellgard M.I."/>
        </authorList>
    </citation>
    <scope>NUCLEOTIDE SEQUENCE</scope>
    <source>
        <tissue evidence="1">Shoot tissue taken approximately 20 cm above the soil surface</tissue>
    </source>
</reference>
<name>A0A0A8Y3D3_ARUDO</name>
<dbReference type="AlphaFoldDB" id="A0A0A8Y3D3"/>
<protein>
    <submittedName>
        <fullName evidence="1">Uncharacterized protein</fullName>
    </submittedName>
</protein>
<sequence>MYAKIPFWVGGQLMDILPPQNVRHAHISRVNLYKF</sequence>